<dbReference type="FunFam" id="3.20.20.140:FF:000022">
    <property type="entry name" value="Guanine deaminase"/>
    <property type="match status" value="1"/>
</dbReference>
<dbReference type="EMBL" id="JABXXR010000005">
    <property type="protein sequence ID" value="NVN39261.1"/>
    <property type="molecule type" value="Genomic_DNA"/>
</dbReference>
<dbReference type="UniPathway" id="UPA00603">
    <property type="reaction ID" value="UER00660"/>
</dbReference>
<dbReference type="PANTHER" id="PTHR11271:SF6">
    <property type="entry name" value="GUANINE DEAMINASE"/>
    <property type="match status" value="1"/>
</dbReference>
<dbReference type="PANTHER" id="PTHR11271">
    <property type="entry name" value="GUANINE DEAMINASE"/>
    <property type="match status" value="1"/>
</dbReference>
<evidence type="ECO:0000256" key="5">
    <source>
        <dbReference type="ARBA" id="ARBA00022801"/>
    </source>
</evidence>
<dbReference type="InterPro" id="IPR032466">
    <property type="entry name" value="Metal_Hydrolase"/>
</dbReference>
<dbReference type="AlphaFoldDB" id="A0A850PDZ0"/>
<evidence type="ECO:0000256" key="7">
    <source>
        <dbReference type="NCBIfam" id="TIGR02967"/>
    </source>
</evidence>
<comment type="cofactor">
    <cofactor evidence="8">
        <name>Zn(2+)</name>
        <dbReference type="ChEBI" id="CHEBI:29105"/>
    </cofactor>
    <text evidence="8">Binds 1 zinc ion per subunit.</text>
</comment>
<dbReference type="Gene3D" id="3.20.20.140">
    <property type="entry name" value="Metal-dependent hydrolases"/>
    <property type="match status" value="1"/>
</dbReference>
<evidence type="ECO:0000256" key="8">
    <source>
        <dbReference type="RuleBase" id="RU366009"/>
    </source>
</evidence>
<dbReference type="Proteomes" id="UP000585665">
    <property type="component" value="Unassembled WGS sequence"/>
</dbReference>
<dbReference type="Gene3D" id="2.30.40.10">
    <property type="entry name" value="Urease, subunit C, domain 1"/>
    <property type="match status" value="1"/>
</dbReference>
<accession>A0A850PDZ0</accession>
<evidence type="ECO:0000256" key="6">
    <source>
        <dbReference type="ARBA" id="ARBA00022833"/>
    </source>
</evidence>
<dbReference type="SUPFAM" id="SSF51338">
    <property type="entry name" value="Composite domain of metallo-dependent hydrolases"/>
    <property type="match status" value="2"/>
</dbReference>
<dbReference type="NCBIfam" id="TIGR02967">
    <property type="entry name" value="guan_deamin"/>
    <property type="match status" value="1"/>
</dbReference>
<dbReference type="GO" id="GO:0008270">
    <property type="term" value="F:zinc ion binding"/>
    <property type="evidence" value="ECO:0007669"/>
    <property type="project" value="UniProtKB-UniRule"/>
</dbReference>
<dbReference type="InterPro" id="IPR011059">
    <property type="entry name" value="Metal-dep_hydrolase_composite"/>
</dbReference>
<evidence type="ECO:0000256" key="1">
    <source>
        <dbReference type="ARBA" id="ARBA00004984"/>
    </source>
</evidence>
<keyword evidence="5 8" id="KW-0378">Hydrolase</keyword>
<organism evidence="10 11">
    <name type="scientific">Ameyamaea chiangmaiensis</name>
    <dbReference type="NCBI Taxonomy" id="442969"/>
    <lineage>
        <taxon>Bacteria</taxon>
        <taxon>Pseudomonadati</taxon>
        <taxon>Pseudomonadota</taxon>
        <taxon>Alphaproteobacteria</taxon>
        <taxon>Acetobacterales</taxon>
        <taxon>Acetobacteraceae</taxon>
        <taxon>Ameyamaea</taxon>
    </lineage>
</organism>
<evidence type="ECO:0000313" key="11">
    <source>
        <dbReference type="Proteomes" id="UP000585665"/>
    </source>
</evidence>
<evidence type="ECO:0000256" key="3">
    <source>
        <dbReference type="ARBA" id="ARBA00012781"/>
    </source>
</evidence>
<evidence type="ECO:0000259" key="9">
    <source>
        <dbReference type="Pfam" id="PF01979"/>
    </source>
</evidence>
<protein>
    <recommendedName>
        <fullName evidence="3 7">Guanine deaminase</fullName>
        <shortName evidence="8">Guanase</shortName>
        <ecNumber evidence="3 7">3.5.4.3</ecNumber>
    </recommendedName>
    <alternativeName>
        <fullName evidence="8">Guanine aminohydrolase</fullName>
    </alternativeName>
</protein>
<dbReference type="GO" id="GO:0005829">
    <property type="term" value="C:cytosol"/>
    <property type="evidence" value="ECO:0007669"/>
    <property type="project" value="TreeGrafter"/>
</dbReference>
<keyword evidence="4 8" id="KW-0479">Metal-binding</keyword>
<dbReference type="NCBIfam" id="NF006679">
    <property type="entry name" value="PRK09228.1"/>
    <property type="match status" value="1"/>
</dbReference>
<dbReference type="RefSeq" id="WP_176612274.1">
    <property type="nucleotide sequence ID" value="NZ_JABXXR010000005.1"/>
</dbReference>
<reference evidence="10 11" key="1">
    <citation type="submission" date="2020-06" db="EMBL/GenBank/DDBJ databases">
        <title>Description of novel acetic acid bacteria.</title>
        <authorList>
            <person name="Sombolestani A."/>
        </authorList>
    </citation>
    <scope>NUCLEOTIDE SEQUENCE [LARGE SCALE GENOMIC DNA]</scope>
    <source>
        <strain evidence="10 11">LMG 27010</strain>
    </source>
</reference>
<dbReference type="GO" id="GO:0006147">
    <property type="term" value="P:guanine catabolic process"/>
    <property type="evidence" value="ECO:0007669"/>
    <property type="project" value="UniProtKB-UniRule"/>
</dbReference>
<name>A0A850PDZ0_9PROT</name>
<dbReference type="GO" id="GO:0008892">
    <property type="term" value="F:guanine deaminase activity"/>
    <property type="evidence" value="ECO:0007669"/>
    <property type="project" value="UniProtKB-UniRule"/>
</dbReference>
<evidence type="ECO:0000256" key="4">
    <source>
        <dbReference type="ARBA" id="ARBA00022723"/>
    </source>
</evidence>
<proteinExistence type="inferred from homology"/>
<dbReference type="InterPro" id="IPR014311">
    <property type="entry name" value="Guanine_deaminase"/>
</dbReference>
<evidence type="ECO:0000313" key="10">
    <source>
        <dbReference type="EMBL" id="NVN39261.1"/>
    </source>
</evidence>
<keyword evidence="6 8" id="KW-0862">Zinc</keyword>
<sequence>MPIPPLALRGDVVTFSGNPFEQPPESCLVHVRDALVVARDGVLTHVAPYDARDVPADATVHIAPGLIGAGFIDAHVHYPQLGVTGSYGEQLLTWLERYVFPAEAAFADRAHADHVADAFLSQLIAAGTTTACVYCTVHPESVDAFFTHAEALGALMIAGKVLMDRNAPDALRDTAQGGYDESKALISRWHGRGRLRYAVTPRFAPTSTQAQLDMAGALLREHDGLYMQTHIAENTAEIDWVRSLFPDRRDYLDVYGHAGLIGPRSVLGHGIYLGTDELDRCHEAQCGVAHCPSSNLFLGSGTFDLFGAMRRPRPVRCGLGSDVGAGTSLSALRTLGDGYKVAQALGQRLHAVQGFWLATAGNARALHLDHRIGTVAVGMDADLCVLDPGATPLLALRTGGARDLTDVLFALMSLGDERCVRETYIAGRRVHEHRPAN</sequence>
<dbReference type="SUPFAM" id="SSF51556">
    <property type="entry name" value="Metallo-dependent hydrolases"/>
    <property type="match status" value="1"/>
</dbReference>
<feature type="domain" description="Amidohydrolase-related" evidence="9">
    <location>
        <begin position="69"/>
        <end position="430"/>
    </location>
</feature>
<evidence type="ECO:0000256" key="2">
    <source>
        <dbReference type="ARBA" id="ARBA00006745"/>
    </source>
</evidence>
<dbReference type="Pfam" id="PF01979">
    <property type="entry name" value="Amidohydro_1"/>
    <property type="match status" value="1"/>
</dbReference>
<comment type="catalytic activity">
    <reaction evidence="8">
        <text>guanine + H2O + H(+) = xanthine + NH4(+)</text>
        <dbReference type="Rhea" id="RHEA:14665"/>
        <dbReference type="ChEBI" id="CHEBI:15377"/>
        <dbReference type="ChEBI" id="CHEBI:15378"/>
        <dbReference type="ChEBI" id="CHEBI:16235"/>
        <dbReference type="ChEBI" id="CHEBI:17712"/>
        <dbReference type="ChEBI" id="CHEBI:28938"/>
        <dbReference type="EC" id="3.5.4.3"/>
    </reaction>
</comment>
<comment type="function">
    <text evidence="8">Catalyzes the hydrolytic deamination of guanine, producing xanthine and ammonia.</text>
</comment>
<gene>
    <name evidence="10" type="primary">guaD</name>
    <name evidence="10" type="ORF">HUK82_01600</name>
</gene>
<comment type="similarity">
    <text evidence="2 8">Belongs to the metallo-dependent hydrolases superfamily. ATZ/TRZ family.</text>
</comment>
<dbReference type="InterPro" id="IPR006680">
    <property type="entry name" value="Amidohydro-rel"/>
</dbReference>
<dbReference type="InterPro" id="IPR051607">
    <property type="entry name" value="Metallo-dep_hydrolases"/>
</dbReference>
<keyword evidence="11" id="KW-1185">Reference proteome</keyword>
<dbReference type="EC" id="3.5.4.3" evidence="3 7"/>
<comment type="pathway">
    <text evidence="1 8">Purine metabolism; guanine degradation; xanthine from guanine: step 1/1.</text>
</comment>
<comment type="caution">
    <text evidence="10">The sequence shown here is derived from an EMBL/GenBank/DDBJ whole genome shotgun (WGS) entry which is preliminary data.</text>
</comment>